<dbReference type="SUPFAM" id="SSF53067">
    <property type="entry name" value="Actin-like ATPase domain"/>
    <property type="match status" value="1"/>
</dbReference>
<accession>A0A7W8FD74</accession>
<feature type="coiled-coil region" evidence="1">
    <location>
        <begin position="439"/>
        <end position="466"/>
    </location>
</feature>
<keyword evidence="3" id="KW-1185">Reference proteome</keyword>
<dbReference type="EMBL" id="JACHGO010000001">
    <property type="protein sequence ID" value="MBB5142399.1"/>
    <property type="molecule type" value="Genomic_DNA"/>
</dbReference>
<protein>
    <submittedName>
        <fullName evidence="2">Molecular chaperone DnaK (HSP70)</fullName>
    </submittedName>
</protein>
<keyword evidence="1" id="KW-0175">Coiled coil</keyword>
<comment type="caution">
    <text evidence="2">The sequence shown here is derived from an EMBL/GenBank/DDBJ whole genome shotgun (WGS) entry which is preliminary data.</text>
</comment>
<dbReference type="Proteomes" id="UP000539075">
    <property type="component" value="Unassembled WGS sequence"/>
</dbReference>
<dbReference type="CDD" id="cd10170">
    <property type="entry name" value="ASKHA_NBD_HSP70"/>
    <property type="match status" value="1"/>
</dbReference>
<evidence type="ECO:0000256" key="1">
    <source>
        <dbReference type="SAM" id="Coils"/>
    </source>
</evidence>
<organism evidence="2 3">
    <name type="scientific">Desulfovibrio intestinalis</name>
    <dbReference type="NCBI Taxonomy" id="58621"/>
    <lineage>
        <taxon>Bacteria</taxon>
        <taxon>Pseudomonadati</taxon>
        <taxon>Thermodesulfobacteriota</taxon>
        <taxon>Desulfovibrionia</taxon>
        <taxon>Desulfovibrionales</taxon>
        <taxon>Desulfovibrionaceae</taxon>
        <taxon>Desulfovibrio</taxon>
    </lineage>
</organism>
<dbReference type="PANTHER" id="PTHR42749:SF1">
    <property type="entry name" value="CELL SHAPE-DETERMINING PROTEIN MREB"/>
    <property type="match status" value="1"/>
</dbReference>
<evidence type="ECO:0000313" key="3">
    <source>
        <dbReference type="Proteomes" id="UP000539075"/>
    </source>
</evidence>
<gene>
    <name evidence="2" type="ORF">HNQ38_000462</name>
</gene>
<proteinExistence type="predicted"/>
<dbReference type="InterPro" id="IPR043129">
    <property type="entry name" value="ATPase_NBD"/>
</dbReference>
<dbReference type="RefSeq" id="WP_183717772.1">
    <property type="nucleotide sequence ID" value="NZ_JACHGO010000001.1"/>
</dbReference>
<dbReference type="PANTHER" id="PTHR42749">
    <property type="entry name" value="CELL SHAPE-DETERMINING PROTEIN MREB"/>
    <property type="match status" value="1"/>
</dbReference>
<dbReference type="Gene3D" id="3.30.420.40">
    <property type="match status" value="2"/>
</dbReference>
<name>A0A7W8FD74_9BACT</name>
<evidence type="ECO:0000313" key="2">
    <source>
        <dbReference type="EMBL" id="MBB5142399.1"/>
    </source>
</evidence>
<dbReference type="Gene3D" id="3.90.640.10">
    <property type="entry name" value="Actin, Chain A, domain 4"/>
    <property type="match status" value="1"/>
</dbReference>
<sequence length="662" mass="74351">MKILGIDLGTSNTYVYGAHKSSSAPHPVILPRVSAPDGCVETAILYENDSPLLIGHLAESEYYANASLRSRRELRSQFKPEIGEENAEAARWMTDFLRMLRKELPQDTLESDSQIFVGVPSRTRESFGISLSQCFKDAGWPAPSLIKESDAAMISCLQSGAIELDDLEHSLLILDFGGGTCDFTLAENSEILQCGGDRLLGGRLFDDLLFQLFCRHNPGLLNQVQADVCEYYVHWVLCKAEKERFSKILQQDVNSAVSLHLSWFDAQGKQKHAYLHELTWQQVVNAAESYTASESLLGILRQYANRGALGAVAGDMLQGRQVGLISWFKDILYEIRRQKSIDKVILTGGSSGWFFAHDAVRDVFGTDNIVMSPRTYEDIAFGLALYPMLLNTHLRIKTLLEEQSEDFCMRVSDLAQGIFEKHTKMAAKTCAERIAVRDILSVLESAQEARKTVEDIEREISERIQNDTGLLTIVQERTEAARKEIEKELRLQFNRWLRENGVYLAPRLNFSAHTLSTSFFDAVQVKVSRLTLLNTMDVMAVAVLPGVAAFAIGEKMLLTTGEPISAVLGGAAAFAGTWALGKFGKKFLQRQRLPKFLLNEKNREKITAKNREYIEEVLGQAFQEIRQDLMEDARSKIRYALKGLLQRLTVLNHIRVERGNTV</sequence>
<reference evidence="2 3" key="1">
    <citation type="submission" date="2020-08" db="EMBL/GenBank/DDBJ databases">
        <title>Genomic Encyclopedia of Type Strains, Phase IV (KMG-IV): sequencing the most valuable type-strain genomes for metagenomic binning, comparative biology and taxonomic classification.</title>
        <authorList>
            <person name="Goeker M."/>
        </authorList>
    </citation>
    <scope>NUCLEOTIDE SEQUENCE [LARGE SCALE GENOMIC DNA]</scope>
    <source>
        <strain evidence="2 3">DSM 11275</strain>
    </source>
</reference>
<dbReference type="AlphaFoldDB" id="A0A7W8FD74"/>